<dbReference type="Gene3D" id="1.10.1070.11">
    <property type="entry name" value="Phosphatidylinositol 3-/4-kinase, catalytic domain"/>
    <property type="match status" value="1"/>
</dbReference>
<dbReference type="PROSITE" id="PS00916">
    <property type="entry name" value="PI3_4_KINASE_2"/>
    <property type="match status" value="1"/>
</dbReference>
<dbReference type="PROSITE" id="PS50290">
    <property type="entry name" value="PI3_4_KINASE_3"/>
    <property type="match status" value="1"/>
</dbReference>
<proteinExistence type="predicted"/>
<dbReference type="InterPro" id="IPR011009">
    <property type="entry name" value="Kinase-like_dom_sf"/>
</dbReference>
<evidence type="ECO:0000259" key="4">
    <source>
        <dbReference type="PROSITE" id="PS51545"/>
    </source>
</evidence>
<gene>
    <name evidence="5" type="ORF">LSAA_10562</name>
</gene>
<dbReference type="PROSITE" id="PS51545">
    <property type="entry name" value="PIK_HELICAL"/>
    <property type="match status" value="1"/>
</dbReference>
<dbReference type="SMART" id="SM00146">
    <property type="entry name" value="PI3Kc"/>
    <property type="match status" value="1"/>
</dbReference>
<dbReference type="InterPro" id="IPR036940">
    <property type="entry name" value="PI3/4_kinase_cat_sf"/>
</dbReference>
<keyword evidence="1 5" id="KW-0808">Transferase</keyword>
<dbReference type="InterPro" id="IPR057756">
    <property type="entry name" value="PI3-kinase_type3/VPS34_cat"/>
</dbReference>
<dbReference type="Gene3D" id="1.25.40.70">
    <property type="entry name" value="Phosphatidylinositol 3-kinase, accessory domain (PIK)"/>
    <property type="match status" value="1"/>
</dbReference>
<dbReference type="GO" id="GO:0016303">
    <property type="term" value="F:1-phosphatidylinositol-3-kinase activity"/>
    <property type="evidence" value="ECO:0007669"/>
    <property type="project" value="UniProtKB-EC"/>
</dbReference>
<dbReference type="GO" id="GO:0000045">
    <property type="term" value="P:autophagosome assembly"/>
    <property type="evidence" value="ECO:0007669"/>
    <property type="project" value="TreeGrafter"/>
</dbReference>
<dbReference type="AlphaFoldDB" id="A0A7R8HA02"/>
<evidence type="ECO:0000259" key="3">
    <source>
        <dbReference type="PROSITE" id="PS50290"/>
    </source>
</evidence>
<dbReference type="GO" id="GO:0005768">
    <property type="term" value="C:endosome"/>
    <property type="evidence" value="ECO:0007669"/>
    <property type="project" value="TreeGrafter"/>
</dbReference>
<dbReference type="PANTHER" id="PTHR10048">
    <property type="entry name" value="PHOSPHATIDYLINOSITOL KINASE"/>
    <property type="match status" value="1"/>
</dbReference>
<dbReference type="Gene3D" id="3.30.1010.10">
    <property type="entry name" value="Phosphatidylinositol 3-kinase Catalytic Subunit, Chain A, domain 4"/>
    <property type="match status" value="2"/>
</dbReference>
<dbReference type="CDD" id="cd00896">
    <property type="entry name" value="PI3Kc_III"/>
    <property type="match status" value="1"/>
</dbReference>
<dbReference type="InterPro" id="IPR016024">
    <property type="entry name" value="ARM-type_fold"/>
</dbReference>
<dbReference type="GO" id="GO:0048015">
    <property type="term" value="P:phosphatidylinositol-mediated signaling"/>
    <property type="evidence" value="ECO:0007669"/>
    <property type="project" value="TreeGrafter"/>
</dbReference>
<evidence type="ECO:0000313" key="5">
    <source>
        <dbReference type="EMBL" id="CAF2948984.1"/>
    </source>
</evidence>
<feature type="domain" description="PIK helical" evidence="4">
    <location>
        <begin position="1"/>
        <end position="124"/>
    </location>
</feature>
<dbReference type="InterPro" id="IPR018936">
    <property type="entry name" value="PI3/4_kinase_CS"/>
</dbReference>
<dbReference type="Pfam" id="PF00613">
    <property type="entry name" value="PI3Ka"/>
    <property type="match status" value="1"/>
</dbReference>
<evidence type="ECO:0000256" key="1">
    <source>
        <dbReference type="ARBA" id="ARBA00022679"/>
    </source>
</evidence>
<dbReference type="EMBL" id="HG994584">
    <property type="protein sequence ID" value="CAF2948984.1"/>
    <property type="molecule type" value="Genomic_DNA"/>
</dbReference>
<dbReference type="InterPro" id="IPR000403">
    <property type="entry name" value="PI3/4_kinase_cat_dom"/>
</dbReference>
<sequence>MDVDDALELLGPQYKHQGLRQYAVSRMKQAPDEDLRLYLLQLVQALKYESISNLPEEEEVFSSFQQQSILMSNDEDTHLASFLIERACKNRAIAKLLLLRFMETLIVGGHSEIKQILDRQFVFINKLVSLLKAVACESGNRQKKIERLQALLMGGQNKDFEEFSQGLQSVEPLELPLDPNIKIKGMIPERATLFKSSQMPAKLSFITDSDEEILQQENLDLKLTPYPVLPTSTRHGFVQFVNSYAIADILATDGSIQNFLRKYNPSETGPYGISAEAMDTYVKSCAGYCVITYLLGVGDRHLDNLLLTREGKLFHIDFGYILGRDPKPYPPPMKLSKEMIEAFGGDSTEHYSEFRKECFSAFLHLRRYANLILNLFFING</sequence>
<evidence type="ECO:0000256" key="2">
    <source>
        <dbReference type="ARBA" id="ARBA00022777"/>
    </source>
</evidence>
<protein>
    <submittedName>
        <fullName evidence="5">PIK3C3</fullName>
        <ecNumber evidence="5">2.7.1.137</ecNumber>
    </submittedName>
</protein>
<dbReference type="GO" id="GO:0006897">
    <property type="term" value="P:endocytosis"/>
    <property type="evidence" value="ECO:0007669"/>
    <property type="project" value="TreeGrafter"/>
</dbReference>
<organism evidence="5 6">
    <name type="scientific">Lepeophtheirus salmonis</name>
    <name type="common">Salmon louse</name>
    <name type="synonym">Caligus salmonis</name>
    <dbReference type="NCBI Taxonomy" id="72036"/>
    <lineage>
        <taxon>Eukaryota</taxon>
        <taxon>Metazoa</taxon>
        <taxon>Ecdysozoa</taxon>
        <taxon>Arthropoda</taxon>
        <taxon>Crustacea</taxon>
        <taxon>Multicrustacea</taxon>
        <taxon>Hexanauplia</taxon>
        <taxon>Copepoda</taxon>
        <taxon>Siphonostomatoida</taxon>
        <taxon>Caligidae</taxon>
        <taxon>Lepeophtheirus</taxon>
    </lineage>
</organism>
<dbReference type="OrthoDB" id="67688at2759"/>
<dbReference type="GO" id="GO:0000407">
    <property type="term" value="C:phagophore assembly site"/>
    <property type="evidence" value="ECO:0007669"/>
    <property type="project" value="TreeGrafter"/>
</dbReference>
<accession>A0A7R8HA02</accession>
<reference evidence="5" key="1">
    <citation type="submission" date="2021-02" db="EMBL/GenBank/DDBJ databases">
        <authorList>
            <person name="Bekaert M."/>
        </authorList>
    </citation>
    <scope>NUCLEOTIDE SEQUENCE</scope>
    <source>
        <strain evidence="5">IoA-00</strain>
    </source>
</reference>
<dbReference type="Proteomes" id="UP000675881">
    <property type="component" value="Chromosome 5"/>
</dbReference>
<name>A0A7R8HA02_LEPSM</name>
<evidence type="ECO:0000313" key="6">
    <source>
        <dbReference type="Proteomes" id="UP000675881"/>
    </source>
</evidence>
<dbReference type="SUPFAM" id="SSF48371">
    <property type="entry name" value="ARM repeat"/>
    <property type="match status" value="1"/>
</dbReference>
<dbReference type="PANTHER" id="PTHR10048:SF7">
    <property type="entry name" value="PHOSPHATIDYLINOSITOL 3-KINASE CATALYTIC SUBUNIT TYPE 3"/>
    <property type="match status" value="1"/>
</dbReference>
<dbReference type="InterPro" id="IPR042236">
    <property type="entry name" value="PI3K_accessory_sf"/>
</dbReference>
<dbReference type="SUPFAM" id="SSF56112">
    <property type="entry name" value="Protein kinase-like (PK-like)"/>
    <property type="match status" value="1"/>
</dbReference>
<feature type="domain" description="PI3K/PI4K catalytic" evidence="3">
    <location>
        <begin position="157"/>
        <end position="380"/>
    </location>
</feature>
<dbReference type="EC" id="2.7.1.137" evidence="5"/>
<dbReference type="GO" id="GO:0005777">
    <property type="term" value="C:peroxisome"/>
    <property type="evidence" value="ECO:0007669"/>
    <property type="project" value="TreeGrafter"/>
</dbReference>
<keyword evidence="2" id="KW-0418">Kinase</keyword>
<dbReference type="Pfam" id="PF00454">
    <property type="entry name" value="PI3_PI4_kinase"/>
    <property type="match status" value="1"/>
</dbReference>
<keyword evidence="6" id="KW-1185">Reference proteome</keyword>
<dbReference type="GO" id="GO:0034271">
    <property type="term" value="C:phosphatidylinositol 3-kinase complex, class III, type I"/>
    <property type="evidence" value="ECO:0007669"/>
    <property type="project" value="TreeGrafter"/>
</dbReference>
<dbReference type="InterPro" id="IPR015433">
    <property type="entry name" value="PI3/4_kinase"/>
</dbReference>
<dbReference type="GO" id="GO:0034272">
    <property type="term" value="C:phosphatidylinositol 3-kinase complex, class III, type II"/>
    <property type="evidence" value="ECO:0007669"/>
    <property type="project" value="TreeGrafter"/>
</dbReference>
<dbReference type="InterPro" id="IPR001263">
    <property type="entry name" value="PI3K_accessory_dom"/>
</dbReference>